<dbReference type="SUPFAM" id="SSF142906">
    <property type="entry name" value="YjbR-like"/>
    <property type="match status" value="1"/>
</dbReference>
<sequence length="115" mass="12958">MVTEDDVRRVALSLPRTTEKPSYGTPGFRVKDKGFARIREEGDVLVLWVADEGEKDGLIASDPDKFFTTPHYDGYPLVLVRFSAIDVDELTELLTESWRLRAPKRVLAEFDAADG</sequence>
<dbReference type="Proteomes" id="UP000294257">
    <property type="component" value="Unassembled WGS sequence"/>
</dbReference>
<proteinExistence type="predicted"/>
<dbReference type="InterPro" id="IPR058532">
    <property type="entry name" value="YjbR/MT2646/Rv2570-like"/>
</dbReference>
<dbReference type="Pfam" id="PF04237">
    <property type="entry name" value="YjbR"/>
    <property type="match status" value="1"/>
</dbReference>
<protein>
    <recommendedName>
        <fullName evidence="3">MmcQ/YjbR family DNA-binding protein</fullName>
    </recommendedName>
</protein>
<dbReference type="Gene3D" id="3.90.1150.30">
    <property type="match status" value="1"/>
</dbReference>
<gene>
    <name evidence="1" type="ORF">EV193_107208</name>
</gene>
<reference evidence="1 2" key="1">
    <citation type="submission" date="2019-02" db="EMBL/GenBank/DDBJ databases">
        <title>Genomic Encyclopedia of Type Strains, Phase IV (KMG-IV): sequencing the most valuable type-strain genomes for metagenomic binning, comparative biology and taxonomic classification.</title>
        <authorList>
            <person name="Goeker M."/>
        </authorList>
    </citation>
    <scope>NUCLEOTIDE SEQUENCE [LARGE SCALE GENOMIC DNA]</scope>
    <source>
        <strain evidence="1 2">DSM 101727</strain>
    </source>
</reference>
<evidence type="ECO:0000313" key="2">
    <source>
        <dbReference type="Proteomes" id="UP000294257"/>
    </source>
</evidence>
<organism evidence="1 2">
    <name type="scientific">Herbihabitans rhizosphaerae</name>
    <dbReference type="NCBI Taxonomy" id="1872711"/>
    <lineage>
        <taxon>Bacteria</taxon>
        <taxon>Bacillati</taxon>
        <taxon>Actinomycetota</taxon>
        <taxon>Actinomycetes</taxon>
        <taxon>Pseudonocardiales</taxon>
        <taxon>Pseudonocardiaceae</taxon>
        <taxon>Herbihabitans</taxon>
    </lineage>
</organism>
<keyword evidence="2" id="KW-1185">Reference proteome</keyword>
<dbReference type="InterPro" id="IPR038056">
    <property type="entry name" value="YjbR-like_sf"/>
</dbReference>
<accession>A0A4Q7KJZ6</accession>
<dbReference type="RefSeq" id="WP_130346009.1">
    <property type="nucleotide sequence ID" value="NZ_SGWQ01000007.1"/>
</dbReference>
<name>A0A4Q7KJZ6_9PSEU</name>
<dbReference type="OrthoDB" id="954305at2"/>
<evidence type="ECO:0000313" key="1">
    <source>
        <dbReference type="EMBL" id="RZS36527.1"/>
    </source>
</evidence>
<evidence type="ECO:0008006" key="3">
    <source>
        <dbReference type="Google" id="ProtNLM"/>
    </source>
</evidence>
<comment type="caution">
    <text evidence="1">The sequence shown here is derived from an EMBL/GenBank/DDBJ whole genome shotgun (WGS) entry which is preliminary data.</text>
</comment>
<dbReference type="AlphaFoldDB" id="A0A4Q7KJZ6"/>
<dbReference type="EMBL" id="SGWQ01000007">
    <property type="protein sequence ID" value="RZS36527.1"/>
    <property type="molecule type" value="Genomic_DNA"/>
</dbReference>